<dbReference type="Gene3D" id="3.40.50.1820">
    <property type="entry name" value="alpha/beta hydrolase"/>
    <property type="match status" value="1"/>
</dbReference>
<dbReference type="GO" id="GO:0016787">
    <property type="term" value="F:hydrolase activity"/>
    <property type="evidence" value="ECO:0007669"/>
    <property type="project" value="UniProtKB-KW"/>
</dbReference>
<evidence type="ECO:0000256" key="1">
    <source>
        <dbReference type="ARBA" id="ARBA00022801"/>
    </source>
</evidence>
<evidence type="ECO:0000313" key="4">
    <source>
        <dbReference type="Proteomes" id="UP000274843"/>
    </source>
</evidence>
<dbReference type="Proteomes" id="UP000274843">
    <property type="component" value="Unassembled WGS sequence"/>
</dbReference>
<dbReference type="PRINTS" id="PR00111">
    <property type="entry name" value="ABHYDROLASE"/>
</dbReference>
<reference evidence="3 4" key="1">
    <citation type="submission" date="2018-11" db="EMBL/GenBank/DDBJ databases">
        <title>Sequencing the genomes of 1000 actinobacteria strains.</title>
        <authorList>
            <person name="Klenk H.-P."/>
        </authorList>
    </citation>
    <scope>NUCLEOTIDE SEQUENCE [LARGE SCALE GENOMIC DNA]</scope>
    <source>
        <strain evidence="3 4">DSM 44348</strain>
    </source>
</reference>
<dbReference type="PANTHER" id="PTHR43798:SF31">
    <property type="entry name" value="AB HYDROLASE SUPERFAMILY PROTEIN YCLE"/>
    <property type="match status" value="1"/>
</dbReference>
<comment type="caution">
    <text evidence="3">The sequence shown here is derived from an EMBL/GenBank/DDBJ whole genome shotgun (WGS) entry which is preliminary data.</text>
</comment>
<evidence type="ECO:0000259" key="2">
    <source>
        <dbReference type="Pfam" id="PF00561"/>
    </source>
</evidence>
<dbReference type="InterPro" id="IPR000073">
    <property type="entry name" value="AB_hydrolase_1"/>
</dbReference>
<organism evidence="3 4">
    <name type="scientific">Amycolatopsis thermoflava</name>
    <dbReference type="NCBI Taxonomy" id="84480"/>
    <lineage>
        <taxon>Bacteria</taxon>
        <taxon>Bacillati</taxon>
        <taxon>Actinomycetota</taxon>
        <taxon>Actinomycetes</taxon>
        <taxon>Pseudonocardiales</taxon>
        <taxon>Pseudonocardiaceae</taxon>
        <taxon>Amycolatopsis</taxon>
        <taxon>Amycolatopsis methanolica group</taxon>
    </lineage>
</organism>
<keyword evidence="1 3" id="KW-0378">Hydrolase</keyword>
<protein>
    <submittedName>
        <fullName evidence="3">2-hydroxymuconate semialdehyde hydrolase</fullName>
    </submittedName>
</protein>
<dbReference type="AlphaFoldDB" id="A0A3N2GPB5"/>
<keyword evidence="4" id="KW-1185">Reference proteome</keyword>
<proteinExistence type="predicted"/>
<gene>
    <name evidence="3" type="ORF">EDD35_0745</name>
</gene>
<dbReference type="Pfam" id="PF00561">
    <property type="entry name" value="Abhydrolase_1"/>
    <property type="match status" value="1"/>
</dbReference>
<accession>A0A3N2GPB5</accession>
<dbReference type="RefSeq" id="WP_123682839.1">
    <property type="nucleotide sequence ID" value="NZ_RKHY01000001.1"/>
</dbReference>
<dbReference type="PANTHER" id="PTHR43798">
    <property type="entry name" value="MONOACYLGLYCEROL LIPASE"/>
    <property type="match status" value="1"/>
</dbReference>
<dbReference type="InterPro" id="IPR050266">
    <property type="entry name" value="AB_hydrolase_sf"/>
</dbReference>
<feature type="domain" description="AB hydrolase-1" evidence="2">
    <location>
        <begin position="19"/>
        <end position="246"/>
    </location>
</feature>
<dbReference type="GO" id="GO:0016020">
    <property type="term" value="C:membrane"/>
    <property type="evidence" value="ECO:0007669"/>
    <property type="project" value="TreeGrafter"/>
</dbReference>
<dbReference type="InterPro" id="IPR029058">
    <property type="entry name" value="AB_hydrolase_fold"/>
</dbReference>
<evidence type="ECO:0000313" key="3">
    <source>
        <dbReference type="EMBL" id="ROS38468.1"/>
    </source>
</evidence>
<sequence length="264" mass="27971">MNTADTRPVTAHTDIGRGPAVLLLHGTAPGTTAAANFDHLLPALARHHRVIAPDLWGFGASGKPTGLAYGPELWVEQAFALLDELGIGEAVVLGNSMGARVALTMALRRPQLVRGLILFSTRLHPSRSRAQDLIRAYRPDRAAMAELLRECFATDPAAVTPEQVEQRYRDSAAPGAHEALQSLFAGLAAAGPGPSGDELRAISAPALVIAGRDDRVVPFGDSVELAGLLPNADLHVFGGTGHWFLQERAATLTPLIHDFLARTA</sequence>
<dbReference type="GeneID" id="301842215"/>
<name>A0A3N2GPB5_9PSEU</name>
<dbReference type="EMBL" id="RKHY01000001">
    <property type="protein sequence ID" value="ROS38468.1"/>
    <property type="molecule type" value="Genomic_DNA"/>
</dbReference>
<dbReference type="SUPFAM" id="SSF53474">
    <property type="entry name" value="alpha/beta-Hydrolases"/>
    <property type="match status" value="1"/>
</dbReference>